<dbReference type="EMBL" id="WTYQ01000001">
    <property type="protein sequence ID" value="MXP24849.1"/>
    <property type="molecule type" value="Genomic_DNA"/>
</dbReference>
<organism evidence="2 3">
    <name type="scientific">Altericroceibacterium indicum</name>
    <dbReference type="NCBI Taxonomy" id="374177"/>
    <lineage>
        <taxon>Bacteria</taxon>
        <taxon>Pseudomonadati</taxon>
        <taxon>Pseudomonadota</taxon>
        <taxon>Alphaproteobacteria</taxon>
        <taxon>Sphingomonadales</taxon>
        <taxon>Erythrobacteraceae</taxon>
        <taxon>Altericroceibacterium</taxon>
    </lineage>
</organism>
<evidence type="ECO:0000313" key="3">
    <source>
        <dbReference type="Proteomes" id="UP000460561"/>
    </source>
</evidence>
<dbReference type="OrthoDB" id="9946875at2"/>
<sequence>MSSFIRRIQRQVMPSLAVHYRKDLDGKPTGDAYANQPRAKFYQGRGNRLGTKNPKDKALLARQRREKRGGEPQEEAGAKPKRDQ</sequence>
<accession>A0A845A664</accession>
<protein>
    <submittedName>
        <fullName evidence="2">Uncharacterized protein</fullName>
    </submittedName>
</protein>
<dbReference type="RefSeq" id="WP_160738043.1">
    <property type="nucleotide sequence ID" value="NZ_WTYQ01000001.1"/>
</dbReference>
<comment type="caution">
    <text evidence="2">The sequence shown here is derived from an EMBL/GenBank/DDBJ whole genome shotgun (WGS) entry which is preliminary data.</text>
</comment>
<reference evidence="2 3" key="1">
    <citation type="submission" date="2019-12" db="EMBL/GenBank/DDBJ databases">
        <title>Genomic-based taxomic classification of the family Erythrobacteraceae.</title>
        <authorList>
            <person name="Xu L."/>
        </authorList>
    </citation>
    <scope>NUCLEOTIDE SEQUENCE [LARGE SCALE GENOMIC DNA]</scope>
    <source>
        <strain evidence="2 3">DSM 18604</strain>
    </source>
</reference>
<feature type="compositionally biased region" description="Basic and acidic residues" evidence="1">
    <location>
        <begin position="68"/>
        <end position="84"/>
    </location>
</feature>
<keyword evidence="3" id="KW-1185">Reference proteome</keyword>
<feature type="region of interest" description="Disordered" evidence="1">
    <location>
        <begin position="22"/>
        <end position="84"/>
    </location>
</feature>
<proteinExistence type="predicted"/>
<evidence type="ECO:0000256" key="1">
    <source>
        <dbReference type="SAM" id="MobiDB-lite"/>
    </source>
</evidence>
<evidence type="ECO:0000313" key="2">
    <source>
        <dbReference type="EMBL" id="MXP24849.1"/>
    </source>
</evidence>
<dbReference type="Proteomes" id="UP000460561">
    <property type="component" value="Unassembled WGS sequence"/>
</dbReference>
<name>A0A845A664_9SPHN</name>
<gene>
    <name evidence="2" type="ORF">GRI39_02150</name>
</gene>
<dbReference type="AlphaFoldDB" id="A0A845A664"/>